<organism evidence="1 2">
    <name type="scientific">Euphydryas editha</name>
    <name type="common">Edith's checkerspot</name>
    <dbReference type="NCBI Taxonomy" id="104508"/>
    <lineage>
        <taxon>Eukaryota</taxon>
        <taxon>Metazoa</taxon>
        <taxon>Ecdysozoa</taxon>
        <taxon>Arthropoda</taxon>
        <taxon>Hexapoda</taxon>
        <taxon>Insecta</taxon>
        <taxon>Pterygota</taxon>
        <taxon>Neoptera</taxon>
        <taxon>Endopterygota</taxon>
        <taxon>Lepidoptera</taxon>
        <taxon>Glossata</taxon>
        <taxon>Ditrysia</taxon>
        <taxon>Papilionoidea</taxon>
        <taxon>Nymphalidae</taxon>
        <taxon>Nymphalinae</taxon>
        <taxon>Euphydryas</taxon>
    </lineage>
</organism>
<dbReference type="AlphaFoldDB" id="A0AAU9UVV3"/>
<name>A0AAU9UVV3_EUPED</name>
<sequence>MGHPLMSPGWVACHPSVAPFCGSSAERAQVFVEDLVLMVVGHTIQEIKGRANATLGYVRKKGVQNKFRCRNGETAGITKLFFPDAVEAYMTVRKIPMDMKTA</sequence>
<keyword evidence="2" id="KW-1185">Reference proteome</keyword>
<evidence type="ECO:0000313" key="1">
    <source>
        <dbReference type="EMBL" id="CAH2102704.1"/>
    </source>
</evidence>
<gene>
    <name evidence="1" type="ORF">EEDITHA_LOCUS17292</name>
</gene>
<accession>A0AAU9UVV3</accession>
<proteinExistence type="predicted"/>
<protein>
    <submittedName>
        <fullName evidence="1">Uncharacterized protein</fullName>
    </submittedName>
</protein>
<evidence type="ECO:0000313" key="2">
    <source>
        <dbReference type="Proteomes" id="UP001153954"/>
    </source>
</evidence>
<dbReference type="Proteomes" id="UP001153954">
    <property type="component" value="Unassembled WGS sequence"/>
</dbReference>
<dbReference type="EMBL" id="CAKOGL010000025">
    <property type="protein sequence ID" value="CAH2102704.1"/>
    <property type="molecule type" value="Genomic_DNA"/>
</dbReference>
<reference evidence="1" key="1">
    <citation type="submission" date="2022-03" db="EMBL/GenBank/DDBJ databases">
        <authorList>
            <person name="Tunstrom K."/>
        </authorList>
    </citation>
    <scope>NUCLEOTIDE SEQUENCE</scope>
</reference>
<comment type="caution">
    <text evidence="1">The sequence shown here is derived from an EMBL/GenBank/DDBJ whole genome shotgun (WGS) entry which is preliminary data.</text>
</comment>